<dbReference type="SUPFAM" id="SSF48403">
    <property type="entry name" value="Ankyrin repeat"/>
    <property type="match status" value="1"/>
</dbReference>
<protein>
    <recommendedName>
        <fullName evidence="4">N-acetyltransferase domain-containing protein</fullName>
    </recommendedName>
</protein>
<evidence type="ECO:0000256" key="1">
    <source>
        <dbReference type="PROSITE-ProRule" id="PRU00023"/>
    </source>
</evidence>
<accession>A0ABP1DCX4</accession>
<sequence>MAANILDACTARVATSANPECPTALTHIHGTITHPLYGELATVSGTMVNRNVLRGTFLQILDGESDELHQFSQKLFDKNGFLKPELIEHDYHRGTGCWGEEVNDGLLVYIDTIEVNKNFHRSGVGSWAMQQLLSSPHLGTNYHAFAWPTSIEGGITRAQFNYNRDRAVAFFRKNNFRRVGRTPFFAYSPDSNHSSRAIPISEDAEGNAIFSRENEEPDVVPVPEDIGPLPEEQEERMRAHMQRYMLHHLIAASSATMAGPLGMPMLPQLAQLPQIEQTIAQVNITNPDAIHRQDEQGMTPLHLAAGMHNLRALRALLGPSLGPNNARSELERRDNTDGVTPLEACEREMRNDKEFRETMLGAWNGYPDEGLRCAYELRRAMGEEVGDETTYVRSKKWGCTCGQCVDGWLSPRMGYRISWQATVWHDMIREDPPRFKRGGGFDYAVGLDTLPPRLANKFTRPLFNSYLSLFPAIDRVIESKRVPTSDAVLADAGSAARSFIQKGGKVKYALDLVTLAAEEQSPVGDNEWDSLMDDLIQEGSELGMKFHNMVKCTNDLEFGFVRQQLGLPKETSWFKEDSDEDDFL</sequence>
<dbReference type="Gene3D" id="1.25.40.20">
    <property type="entry name" value="Ankyrin repeat-containing domain"/>
    <property type="match status" value="1"/>
</dbReference>
<reference evidence="3" key="1">
    <citation type="submission" date="2024-04" db="EMBL/GenBank/DDBJ databases">
        <authorList>
            <person name="Shaw F."/>
            <person name="Minotto A."/>
        </authorList>
    </citation>
    <scope>NUCLEOTIDE SEQUENCE [LARGE SCALE GENOMIC DNA]</scope>
</reference>
<dbReference type="InterPro" id="IPR016181">
    <property type="entry name" value="Acyl_CoA_acyltransferase"/>
</dbReference>
<keyword evidence="1" id="KW-0040">ANK repeat</keyword>
<evidence type="ECO:0000313" key="3">
    <source>
        <dbReference type="Proteomes" id="UP001497453"/>
    </source>
</evidence>
<dbReference type="Gene3D" id="3.40.630.30">
    <property type="match status" value="1"/>
</dbReference>
<evidence type="ECO:0000313" key="2">
    <source>
        <dbReference type="EMBL" id="CAL1705725.1"/>
    </source>
</evidence>
<name>A0ABP1DCX4_9APHY</name>
<feature type="repeat" description="ANK" evidence="1">
    <location>
        <begin position="296"/>
        <end position="317"/>
    </location>
</feature>
<evidence type="ECO:0008006" key="4">
    <source>
        <dbReference type="Google" id="ProtNLM"/>
    </source>
</evidence>
<proteinExistence type="predicted"/>
<dbReference type="PROSITE" id="PS50297">
    <property type="entry name" value="ANK_REP_REGION"/>
    <property type="match status" value="1"/>
</dbReference>
<dbReference type="Proteomes" id="UP001497453">
    <property type="component" value="Chromosome 3"/>
</dbReference>
<gene>
    <name evidence="2" type="ORF">GFSPODELE1_LOCUS5551</name>
</gene>
<organism evidence="2 3">
    <name type="scientific">Somion occarium</name>
    <dbReference type="NCBI Taxonomy" id="3059160"/>
    <lineage>
        <taxon>Eukaryota</taxon>
        <taxon>Fungi</taxon>
        <taxon>Dikarya</taxon>
        <taxon>Basidiomycota</taxon>
        <taxon>Agaricomycotina</taxon>
        <taxon>Agaricomycetes</taxon>
        <taxon>Polyporales</taxon>
        <taxon>Cerrenaceae</taxon>
        <taxon>Somion</taxon>
    </lineage>
</organism>
<dbReference type="EMBL" id="OZ037946">
    <property type="protein sequence ID" value="CAL1705725.1"/>
    <property type="molecule type" value="Genomic_DNA"/>
</dbReference>
<dbReference type="InterPro" id="IPR002110">
    <property type="entry name" value="Ankyrin_rpt"/>
</dbReference>
<dbReference type="SUPFAM" id="SSF55729">
    <property type="entry name" value="Acyl-CoA N-acyltransferases (Nat)"/>
    <property type="match status" value="1"/>
</dbReference>
<keyword evidence="3" id="KW-1185">Reference proteome</keyword>
<dbReference type="PROSITE" id="PS50088">
    <property type="entry name" value="ANK_REPEAT"/>
    <property type="match status" value="1"/>
</dbReference>
<dbReference type="InterPro" id="IPR036770">
    <property type="entry name" value="Ankyrin_rpt-contain_sf"/>
</dbReference>